<dbReference type="SUPFAM" id="SSF47823">
    <property type="entry name" value="lambda integrase-like, N-terminal domain"/>
    <property type="match status" value="1"/>
</dbReference>
<reference evidence="8 9" key="1">
    <citation type="submission" date="2016-02" db="EMBL/GenBank/DDBJ databases">
        <authorList>
            <person name="Wen L."/>
            <person name="He K."/>
            <person name="Yang H."/>
        </authorList>
    </citation>
    <scope>NUCLEOTIDE SEQUENCE [LARGE SCALE GENOMIC DNA]</scope>
    <source>
        <strain evidence="8 9">CD09_2</strain>
    </source>
</reference>
<dbReference type="CDD" id="cd00397">
    <property type="entry name" value="DNA_BRE_C"/>
    <property type="match status" value="1"/>
</dbReference>
<dbReference type="Gene3D" id="1.10.443.10">
    <property type="entry name" value="Intergrase catalytic core"/>
    <property type="match status" value="1"/>
</dbReference>
<dbReference type="GO" id="GO:0015074">
    <property type="term" value="P:DNA integration"/>
    <property type="evidence" value="ECO:0007669"/>
    <property type="project" value="UniProtKB-KW"/>
</dbReference>
<name>A0A177JJS8_SPHYA</name>
<evidence type="ECO:0000259" key="7">
    <source>
        <dbReference type="PROSITE" id="PS51900"/>
    </source>
</evidence>
<evidence type="ECO:0000256" key="1">
    <source>
        <dbReference type="ARBA" id="ARBA00022829"/>
    </source>
</evidence>
<dbReference type="SUPFAM" id="SSF56349">
    <property type="entry name" value="DNA breaking-rejoining enzymes"/>
    <property type="match status" value="1"/>
</dbReference>
<feature type="domain" description="Tyr recombinase" evidence="6">
    <location>
        <begin position="134"/>
        <end position="317"/>
    </location>
</feature>
<dbReference type="Proteomes" id="UP000077262">
    <property type="component" value="Unassembled WGS sequence"/>
</dbReference>
<evidence type="ECO:0000313" key="9">
    <source>
        <dbReference type="Proteomes" id="UP000077262"/>
    </source>
</evidence>
<evidence type="ECO:0000313" key="8">
    <source>
        <dbReference type="EMBL" id="OAH41472.1"/>
    </source>
</evidence>
<evidence type="ECO:0000259" key="6">
    <source>
        <dbReference type="PROSITE" id="PS51898"/>
    </source>
</evidence>
<gene>
    <name evidence="8" type="ORF">AX777_25275</name>
</gene>
<dbReference type="PROSITE" id="PS51900">
    <property type="entry name" value="CB"/>
    <property type="match status" value="1"/>
</dbReference>
<dbReference type="RefSeq" id="WP_063976825.1">
    <property type="nucleotide sequence ID" value="NZ_LSTR01000054.1"/>
</dbReference>
<dbReference type="InterPro" id="IPR002104">
    <property type="entry name" value="Integrase_catalytic"/>
</dbReference>
<organism evidence="8 9">
    <name type="scientific">Sphingobium yanoikuyae</name>
    <name type="common">Sphingomonas yanoikuyae</name>
    <dbReference type="NCBI Taxonomy" id="13690"/>
    <lineage>
        <taxon>Bacteria</taxon>
        <taxon>Pseudomonadati</taxon>
        <taxon>Pseudomonadota</taxon>
        <taxon>Alphaproteobacteria</taxon>
        <taxon>Sphingomonadales</taxon>
        <taxon>Sphingomonadaceae</taxon>
        <taxon>Sphingobium</taxon>
    </lineage>
</organism>
<dbReference type="InterPro" id="IPR010998">
    <property type="entry name" value="Integrase_recombinase_N"/>
</dbReference>
<proteinExistence type="predicted"/>
<evidence type="ECO:0000256" key="5">
    <source>
        <dbReference type="PROSITE-ProRule" id="PRU01248"/>
    </source>
</evidence>
<dbReference type="InterPro" id="IPR004107">
    <property type="entry name" value="Integrase_SAM-like_N"/>
</dbReference>
<dbReference type="Gene3D" id="1.10.150.130">
    <property type="match status" value="1"/>
</dbReference>
<dbReference type="PANTHER" id="PTHR30349:SF81">
    <property type="entry name" value="TYROSINE RECOMBINASE XERC"/>
    <property type="match status" value="1"/>
</dbReference>
<dbReference type="InterPro" id="IPR013762">
    <property type="entry name" value="Integrase-like_cat_sf"/>
</dbReference>
<dbReference type="EMBL" id="LSTR01000054">
    <property type="protein sequence ID" value="OAH41472.1"/>
    <property type="molecule type" value="Genomic_DNA"/>
</dbReference>
<evidence type="ECO:0000256" key="4">
    <source>
        <dbReference type="ARBA" id="ARBA00023172"/>
    </source>
</evidence>
<evidence type="ECO:0000256" key="3">
    <source>
        <dbReference type="ARBA" id="ARBA00023125"/>
    </source>
</evidence>
<keyword evidence="4" id="KW-0233">DNA recombination</keyword>
<accession>A0A177JJS8</accession>
<dbReference type="InterPro" id="IPR011010">
    <property type="entry name" value="DNA_brk_join_enz"/>
</dbReference>
<comment type="caution">
    <text evidence="8">The sequence shown here is derived from an EMBL/GenBank/DDBJ whole genome shotgun (WGS) entry which is preliminary data.</text>
</comment>
<dbReference type="AlphaFoldDB" id="A0A177JJS8"/>
<protein>
    <submittedName>
        <fullName evidence="8">Integrase</fullName>
    </submittedName>
</protein>
<dbReference type="InterPro" id="IPR050090">
    <property type="entry name" value="Tyrosine_recombinase_XerCD"/>
</dbReference>
<dbReference type="GO" id="GO:0007059">
    <property type="term" value="P:chromosome segregation"/>
    <property type="evidence" value="ECO:0007669"/>
    <property type="project" value="UniProtKB-KW"/>
</dbReference>
<dbReference type="PANTHER" id="PTHR30349">
    <property type="entry name" value="PHAGE INTEGRASE-RELATED"/>
    <property type="match status" value="1"/>
</dbReference>
<keyword evidence="1" id="KW-0159">Chromosome partition</keyword>
<sequence>MRFAPSLQLSLARYPLLAEWLQLLGNLGRAHATLDAYARGVSHFLAYCEAASVAAEAATLADLSLYIRSLREGTGRIANSSLHQRLSAIRLWYDHLIYQGVRSTNPLPRGHISATRHVPEHAGFSRGLVPRLIKLPRIPTEPEWERLLAVAAGDTLRNRLMLALQYYGALRREELVSLRVSDLDFAHRLVSLRAETTKSKRARIVAYSPEVAPTLILHLHAVARIDGDAGPLFRSQSDRNRGAPLSIWSWSKIVARWAADAGIENFSTHSLRHLRLTHLARAGWRLHELSTYAGHADPKTTMVYLHIAGTDLSRRMAQSVGHIDARIGTYLFGSFND</sequence>
<dbReference type="InterPro" id="IPR044068">
    <property type="entry name" value="CB"/>
</dbReference>
<dbReference type="Pfam" id="PF00589">
    <property type="entry name" value="Phage_integrase"/>
    <property type="match status" value="1"/>
</dbReference>
<dbReference type="PROSITE" id="PS51898">
    <property type="entry name" value="TYR_RECOMBINASE"/>
    <property type="match status" value="1"/>
</dbReference>
<feature type="domain" description="Core-binding (CB)" evidence="7">
    <location>
        <begin position="11"/>
        <end position="97"/>
    </location>
</feature>
<evidence type="ECO:0000256" key="2">
    <source>
        <dbReference type="ARBA" id="ARBA00022908"/>
    </source>
</evidence>
<dbReference type="GO" id="GO:0003677">
    <property type="term" value="F:DNA binding"/>
    <property type="evidence" value="ECO:0007669"/>
    <property type="project" value="UniProtKB-UniRule"/>
</dbReference>
<keyword evidence="3 5" id="KW-0238">DNA-binding</keyword>
<dbReference type="Pfam" id="PF02899">
    <property type="entry name" value="Phage_int_SAM_1"/>
    <property type="match status" value="1"/>
</dbReference>
<dbReference type="OrthoDB" id="7830133at2"/>
<dbReference type="GO" id="GO:0006310">
    <property type="term" value="P:DNA recombination"/>
    <property type="evidence" value="ECO:0007669"/>
    <property type="project" value="UniProtKB-KW"/>
</dbReference>
<keyword evidence="2" id="KW-0229">DNA integration</keyword>